<protein>
    <submittedName>
        <fullName evidence="6">Uncharacterized conserved protein, contains HEPN domain</fullName>
    </submittedName>
</protein>
<proteinExistence type="predicted"/>
<dbReference type="RefSeq" id="WP_037194929.1">
    <property type="nucleotide sequence ID" value="NZ_JAAMOT010000011.1"/>
</dbReference>
<name>A0A1C3WXM4_9HYPH</name>
<evidence type="ECO:0000313" key="7">
    <source>
        <dbReference type="Proteomes" id="UP000199205"/>
    </source>
</evidence>
<dbReference type="Pfam" id="PF01934">
    <property type="entry name" value="HepT-like"/>
    <property type="match status" value="1"/>
</dbReference>
<evidence type="ECO:0000256" key="4">
    <source>
        <dbReference type="ARBA" id="ARBA00022741"/>
    </source>
</evidence>
<keyword evidence="2" id="KW-1277">Toxin-antitoxin system</keyword>
<dbReference type="InterPro" id="IPR051813">
    <property type="entry name" value="HepT_RNase_toxin"/>
</dbReference>
<dbReference type="GO" id="GO:0016787">
    <property type="term" value="F:hydrolase activity"/>
    <property type="evidence" value="ECO:0007669"/>
    <property type="project" value="UniProtKB-KW"/>
</dbReference>
<evidence type="ECO:0000256" key="3">
    <source>
        <dbReference type="ARBA" id="ARBA00022722"/>
    </source>
</evidence>
<accession>A0A1C3WXM4</accession>
<gene>
    <name evidence="6" type="ORF">GA0061101_11963</name>
</gene>
<evidence type="ECO:0000256" key="5">
    <source>
        <dbReference type="ARBA" id="ARBA00022801"/>
    </source>
</evidence>
<organism evidence="6 7">
    <name type="scientific">Rhizobium lusitanum</name>
    <dbReference type="NCBI Taxonomy" id="293958"/>
    <lineage>
        <taxon>Bacteria</taxon>
        <taxon>Pseudomonadati</taxon>
        <taxon>Pseudomonadota</taxon>
        <taxon>Alphaproteobacteria</taxon>
        <taxon>Hyphomicrobiales</taxon>
        <taxon>Rhizobiaceae</taxon>
        <taxon>Rhizobium/Agrobacterium group</taxon>
        <taxon>Rhizobium</taxon>
    </lineage>
</organism>
<keyword evidence="4" id="KW-0547">Nucleotide-binding</keyword>
<evidence type="ECO:0000313" key="6">
    <source>
        <dbReference type="EMBL" id="SCB44646.1"/>
    </source>
</evidence>
<dbReference type="Proteomes" id="UP000199205">
    <property type="component" value="Unassembled WGS sequence"/>
</dbReference>
<dbReference type="PANTHER" id="PTHR34139">
    <property type="entry name" value="UPF0331 PROTEIN MJ0127"/>
    <property type="match status" value="1"/>
</dbReference>
<evidence type="ECO:0000256" key="1">
    <source>
        <dbReference type="ARBA" id="ARBA00022553"/>
    </source>
</evidence>
<dbReference type="GO" id="GO:0000166">
    <property type="term" value="F:nucleotide binding"/>
    <property type="evidence" value="ECO:0007669"/>
    <property type="project" value="UniProtKB-KW"/>
</dbReference>
<dbReference type="AlphaFoldDB" id="A0A1C3WXM4"/>
<keyword evidence="1" id="KW-0597">Phosphoprotein</keyword>
<sequence length="120" mass="13635">MSLDRLITHLDRMQQAGSEIGRFLQGIGRDSFFTNAEKQRAVGMNLVLLGEAAARISEEYPEFVVDHPNLPWHALGDLRNRIAQGYFDVELTALWNMAQTSVPELLSQLDSIRHWRAEGE</sequence>
<dbReference type="InterPro" id="IPR008201">
    <property type="entry name" value="HepT-like"/>
</dbReference>
<keyword evidence="3" id="KW-0540">Nuclease</keyword>
<dbReference type="GO" id="GO:0110001">
    <property type="term" value="C:toxin-antitoxin complex"/>
    <property type="evidence" value="ECO:0007669"/>
    <property type="project" value="InterPro"/>
</dbReference>
<dbReference type="OrthoDB" id="4829434at2"/>
<dbReference type="EMBL" id="FMAF01000019">
    <property type="protein sequence ID" value="SCB44646.1"/>
    <property type="molecule type" value="Genomic_DNA"/>
</dbReference>
<keyword evidence="5" id="KW-0378">Hydrolase</keyword>
<dbReference type="GO" id="GO:0004540">
    <property type="term" value="F:RNA nuclease activity"/>
    <property type="evidence" value="ECO:0007669"/>
    <property type="project" value="InterPro"/>
</dbReference>
<dbReference type="PANTHER" id="PTHR34139:SF1">
    <property type="entry name" value="RNASE MJ1380-RELATED"/>
    <property type="match status" value="1"/>
</dbReference>
<reference evidence="6 7" key="1">
    <citation type="submission" date="2016-08" db="EMBL/GenBank/DDBJ databases">
        <authorList>
            <person name="Seilhamer J.J."/>
        </authorList>
    </citation>
    <scope>NUCLEOTIDE SEQUENCE [LARGE SCALE GENOMIC DNA]</scope>
    <source>
        <strain evidence="6 7">P1-7</strain>
    </source>
</reference>
<evidence type="ECO:0000256" key="2">
    <source>
        <dbReference type="ARBA" id="ARBA00022649"/>
    </source>
</evidence>